<dbReference type="RefSeq" id="WP_310091401.1">
    <property type="nucleotide sequence ID" value="NZ_JAVDUU010000001.1"/>
</dbReference>
<dbReference type="Pfam" id="PF14305">
    <property type="entry name" value="ATPgrasp_TupA"/>
    <property type="match status" value="1"/>
</dbReference>
<proteinExistence type="predicted"/>
<comment type="caution">
    <text evidence="1">The sequence shown here is derived from an EMBL/GenBank/DDBJ whole genome shotgun (WGS) entry which is preliminary data.</text>
</comment>
<evidence type="ECO:0008006" key="3">
    <source>
        <dbReference type="Google" id="ProtNLM"/>
    </source>
</evidence>
<dbReference type="SUPFAM" id="SSF56059">
    <property type="entry name" value="Glutathione synthetase ATP-binding domain-like"/>
    <property type="match status" value="1"/>
</dbReference>
<dbReference type="Proteomes" id="UP001247620">
    <property type="component" value="Unassembled WGS sequence"/>
</dbReference>
<keyword evidence="2" id="KW-1185">Reference proteome</keyword>
<evidence type="ECO:0000313" key="1">
    <source>
        <dbReference type="EMBL" id="MDR6940589.1"/>
    </source>
</evidence>
<protein>
    <recommendedName>
        <fullName evidence="3">TupA-like ATPgrasp</fullName>
    </recommendedName>
</protein>
<reference evidence="1 2" key="1">
    <citation type="submission" date="2023-07" db="EMBL/GenBank/DDBJ databases">
        <title>Sorghum-associated microbial communities from plants grown in Nebraska, USA.</title>
        <authorList>
            <person name="Schachtman D."/>
        </authorList>
    </citation>
    <scope>NUCLEOTIDE SEQUENCE [LARGE SCALE GENOMIC DNA]</scope>
    <source>
        <strain evidence="1 2">3262</strain>
    </source>
</reference>
<evidence type="ECO:0000313" key="2">
    <source>
        <dbReference type="Proteomes" id="UP001247620"/>
    </source>
</evidence>
<organism evidence="1 2">
    <name type="scientific">Mucilaginibacter pocheonensis</name>
    <dbReference type="NCBI Taxonomy" id="398050"/>
    <lineage>
        <taxon>Bacteria</taxon>
        <taxon>Pseudomonadati</taxon>
        <taxon>Bacteroidota</taxon>
        <taxon>Sphingobacteriia</taxon>
        <taxon>Sphingobacteriales</taxon>
        <taxon>Sphingobacteriaceae</taxon>
        <taxon>Mucilaginibacter</taxon>
    </lineage>
</organism>
<dbReference type="EMBL" id="JAVDUU010000001">
    <property type="protein sequence ID" value="MDR6940589.1"/>
    <property type="molecule type" value="Genomic_DNA"/>
</dbReference>
<sequence>MLNYLKTNVLNPLGVDLPDFGKFSVRIKKRHEIFWNDINAELVRNTPMTEDDPIEKWKDDVYWQRKLSNKFNAREFAKKHGCDVAKLLWKGADAEHIDFSALPPQYVIRPTIGHSCSNVYVMTNGVNLFDHKYYTPAGIKDALKLETLKNPAQEFLIEEFLMNDSGAYEILKDYKFFCFNGKIATICVIRRLSPQSGYNTFYDEHWNKMKMVNKTFGDGEDHPKPECFDDMVEQAKRLSKAYGIFVRIDFYSTYRGAVFGEFTPTPGMGNNYSRFGEELLSKYWENYCYGLV</sequence>
<name>A0ABU1T5E3_9SPHI</name>
<gene>
    <name evidence="1" type="ORF">J2W55_000417</name>
</gene>
<accession>A0ABU1T5E3</accession>
<dbReference type="InterPro" id="IPR029465">
    <property type="entry name" value="ATPgrasp_TupA"/>
</dbReference>